<keyword evidence="9" id="KW-1185">Reference proteome</keyword>
<evidence type="ECO:0000313" key="9">
    <source>
        <dbReference type="Proteomes" id="UP001139887"/>
    </source>
</evidence>
<dbReference type="OrthoDB" id="308440at2759"/>
<dbReference type="Gene3D" id="2.10.109.10">
    <property type="entry name" value="Umud Fragment, subunit A"/>
    <property type="match status" value="1"/>
</dbReference>
<keyword evidence="4" id="KW-0496">Mitochondrion</keyword>
<keyword evidence="5" id="KW-0472">Membrane</keyword>
<organism evidence="8 9">
    <name type="scientific">Coemansia brasiliensis</name>
    <dbReference type="NCBI Taxonomy" id="2650707"/>
    <lineage>
        <taxon>Eukaryota</taxon>
        <taxon>Fungi</taxon>
        <taxon>Fungi incertae sedis</taxon>
        <taxon>Zoopagomycota</taxon>
        <taxon>Kickxellomycotina</taxon>
        <taxon>Kickxellomycetes</taxon>
        <taxon>Kickxellales</taxon>
        <taxon>Kickxellaceae</taxon>
        <taxon>Coemansia</taxon>
    </lineage>
</organism>
<dbReference type="InterPro" id="IPR052064">
    <property type="entry name" value="Mito_IMP1_subunit"/>
</dbReference>
<keyword evidence="3" id="KW-0378">Hydrolase</keyword>
<dbReference type="GO" id="GO:0042720">
    <property type="term" value="C:mitochondrial inner membrane peptidase complex"/>
    <property type="evidence" value="ECO:0007669"/>
    <property type="project" value="TreeGrafter"/>
</dbReference>
<comment type="similarity">
    <text evidence="6">Belongs to the peptidase S26 family. IMP1 subfamily.</text>
</comment>
<dbReference type="InterPro" id="IPR036286">
    <property type="entry name" value="LexA/Signal_pep-like_sf"/>
</dbReference>
<dbReference type="GO" id="GO:0006627">
    <property type="term" value="P:protein processing involved in protein targeting to mitochondrion"/>
    <property type="evidence" value="ECO:0007669"/>
    <property type="project" value="TreeGrafter"/>
</dbReference>
<keyword evidence="2" id="KW-0999">Mitochondrion inner membrane</keyword>
<dbReference type="GO" id="GO:0006465">
    <property type="term" value="P:signal peptide processing"/>
    <property type="evidence" value="ECO:0007669"/>
    <property type="project" value="InterPro"/>
</dbReference>
<evidence type="ECO:0000256" key="6">
    <source>
        <dbReference type="ARBA" id="ARBA00038445"/>
    </source>
</evidence>
<accession>A0A9W8LZX6</accession>
<evidence type="ECO:0000256" key="4">
    <source>
        <dbReference type="ARBA" id="ARBA00023128"/>
    </source>
</evidence>
<reference evidence="8" key="1">
    <citation type="submission" date="2022-07" db="EMBL/GenBank/DDBJ databases">
        <title>Phylogenomic reconstructions and comparative analyses of Kickxellomycotina fungi.</title>
        <authorList>
            <person name="Reynolds N.K."/>
            <person name="Stajich J.E."/>
            <person name="Barry K."/>
            <person name="Grigoriev I.V."/>
            <person name="Crous P."/>
            <person name="Smith M.E."/>
        </authorList>
    </citation>
    <scope>NUCLEOTIDE SEQUENCE</scope>
    <source>
        <strain evidence="8">NRRL 1566</strain>
    </source>
</reference>
<feature type="domain" description="Peptidase S26" evidence="7">
    <location>
        <begin position="3"/>
        <end position="57"/>
    </location>
</feature>
<evidence type="ECO:0000256" key="1">
    <source>
        <dbReference type="ARBA" id="ARBA00004273"/>
    </source>
</evidence>
<dbReference type="CDD" id="cd06530">
    <property type="entry name" value="S26_SPase_I"/>
    <property type="match status" value="1"/>
</dbReference>
<dbReference type="GO" id="GO:0004252">
    <property type="term" value="F:serine-type endopeptidase activity"/>
    <property type="evidence" value="ECO:0007669"/>
    <property type="project" value="InterPro"/>
</dbReference>
<feature type="domain" description="Peptidase S26" evidence="7">
    <location>
        <begin position="67"/>
        <end position="106"/>
    </location>
</feature>
<gene>
    <name evidence="8" type="ORF">IWW36_001942</name>
</gene>
<dbReference type="PROSITE" id="PS00760">
    <property type="entry name" value="SPASE_I_2"/>
    <property type="match status" value="1"/>
</dbReference>
<dbReference type="SUPFAM" id="SSF51306">
    <property type="entry name" value="LexA/Signal peptidase"/>
    <property type="match status" value="1"/>
</dbReference>
<name>A0A9W8LZX6_9FUNG</name>
<dbReference type="InterPro" id="IPR019533">
    <property type="entry name" value="Peptidase_S26"/>
</dbReference>
<comment type="subcellular location">
    <subcellularLocation>
        <location evidence="1">Mitochondrion inner membrane</location>
    </subcellularLocation>
</comment>
<dbReference type="PRINTS" id="PR00727">
    <property type="entry name" value="LEADERPTASE"/>
</dbReference>
<dbReference type="InterPro" id="IPR019757">
    <property type="entry name" value="Pept_S26A_signal_pept_1_Lys-AS"/>
</dbReference>
<dbReference type="PANTHER" id="PTHR12383">
    <property type="entry name" value="PROTEASE FAMILY S26 MITOCHONDRIAL INNER MEMBRANE PROTEASE-RELATED"/>
    <property type="match status" value="1"/>
</dbReference>
<evidence type="ECO:0000256" key="3">
    <source>
        <dbReference type="ARBA" id="ARBA00022801"/>
    </source>
</evidence>
<protein>
    <recommendedName>
        <fullName evidence="7">Peptidase S26 domain-containing protein</fullName>
    </recommendedName>
</protein>
<evidence type="ECO:0000313" key="8">
    <source>
        <dbReference type="EMBL" id="KAJ2850390.1"/>
    </source>
</evidence>
<sequence length="127" mass="14130">MLPTLGMLGDLLLIERLPGWRSRLQMGDLVVFTSPINPERRAVKRVLGQPGDTLCVDPTKDELSFVQIPRGHVWLQGDNYTNSTDSRVHGPVPLALLNGRVLARIWPEPRLLTNNVETVPGKFTDPA</sequence>
<evidence type="ECO:0000256" key="5">
    <source>
        <dbReference type="ARBA" id="ARBA00023136"/>
    </source>
</evidence>
<evidence type="ECO:0000259" key="7">
    <source>
        <dbReference type="Pfam" id="PF10502"/>
    </source>
</evidence>
<evidence type="ECO:0000256" key="2">
    <source>
        <dbReference type="ARBA" id="ARBA00022792"/>
    </source>
</evidence>
<dbReference type="Proteomes" id="UP001139887">
    <property type="component" value="Unassembled WGS sequence"/>
</dbReference>
<dbReference type="EMBL" id="JANBUW010000034">
    <property type="protein sequence ID" value="KAJ2850390.1"/>
    <property type="molecule type" value="Genomic_DNA"/>
</dbReference>
<dbReference type="AlphaFoldDB" id="A0A9W8LZX6"/>
<dbReference type="Pfam" id="PF10502">
    <property type="entry name" value="Peptidase_S26"/>
    <property type="match status" value="2"/>
</dbReference>
<comment type="caution">
    <text evidence="8">The sequence shown here is derived from an EMBL/GenBank/DDBJ whole genome shotgun (WGS) entry which is preliminary data.</text>
</comment>
<proteinExistence type="inferred from homology"/>
<dbReference type="PANTHER" id="PTHR12383:SF16">
    <property type="entry name" value="MITOCHONDRIAL INNER MEMBRANE PROTEASE SUBUNIT 1"/>
    <property type="match status" value="1"/>
</dbReference>
<dbReference type="InterPro" id="IPR000223">
    <property type="entry name" value="Pept_S26A_signal_pept_1"/>
</dbReference>